<dbReference type="Proteomes" id="UP000051936">
    <property type="component" value="Unassembled WGS sequence"/>
</dbReference>
<dbReference type="NCBIfam" id="TIGR03177">
    <property type="entry name" value="pilus_cpaB"/>
    <property type="match status" value="1"/>
</dbReference>
<keyword evidence="3" id="KW-1185">Reference proteome</keyword>
<dbReference type="STRING" id="989370.AOQ71_22655"/>
<protein>
    <submittedName>
        <fullName evidence="2">Pilus assembly protein</fullName>
    </submittedName>
</protein>
<evidence type="ECO:0000313" key="2">
    <source>
        <dbReference type="EMBL" id="KRQ08292.1"/>
    </source>
</evidence>
<comment type="caution">
    <text evidence="2">The sequence shown here is derived from an EMBL/GenBank/DDBJ whole genome shotgun (WGS) entry which is preliminary data.</text>
</comment>
<dbReference type="InterPro" id="IPR013974">
    <property type="entry name" value="SAF"/>
</dbReference>
<feature type="domain" description="SAF" evidence="1">
    <location>
        <begin position="53"/>
        <end position="119"/>
    </location>
</feature>
<name>A0A0R3DKU3_9BRAD</name>
<dbReference type="RefSeq" id="WP_057751208.1">
    <property type="nucleotide sequence ID" value="NZ_LJYG01000094.1"/>
</dbReference>
<dbReference type="InterPro" id="IPR031571">
    <property type="entry name" value="RcpC_dom"/>
</dbReference>
<accession>A0A0R3DKU3</accession>
<proteinExistence type="predicted"/>
<reference evidence="2 3" key="1">
    <citation type="submission" date="2015-09" db="EMBL/GenBank/DDBJ databases">
        <title>Draft Genome Sequence of Bradyrhizobium manausense Strain BR 3351T, a Novel Symbiotic Nitrogen-Fixing Alphaproteobacterium Isolated from Brazilian Amazon Rain Forest.</title>
        <authorList>
            <person name="De Araujo J.L."/>
            <person name="Zilli J.E."/>
        </authorList>
    </citation>
    <scope>NUCLEOTIDE SEQUENCE [LARGE SCALE GENOMIC DNA]</scope>
    <source>
        <strain evidence="2 3">BR3351</strain>
    </source>
</reference>
<evidence type="ECO:0000313" key="3">
    <source>
        <dbReference type="Proteomes" id="UP000051936"/>
    </source>
</evidence>
<dbReference type="EMBL" id="LJYG01000094">
    <property type="protein sequence ID" value="KRQ08292.1"/>
    <property type="molecule type" value="Genomic_DNA"/>
</dbReference>
<evidence type="ECO:0000259" key="1">
    <source>
        <dbReference type="SMART" id="SM00858"/>
    </source>
</evidence>
<dbReference type="Pfam" id="PF08666">
    <property type="entry name" value="SAF"/>
    <property type="match status" value="1"/>
</dbReference>
<dbReference type="AlphaFoldDB" id="A0A0R3DKU3"/>
<dbReference type="Pfam" id="PF16976">
    <property type="entry name" value="RcpC"/>
    <property type="match status" value="1"/>
</dbReference>
<organism evidence="2 3">
    <name type="scientific">Bradyrhizobium manausense</name>
    <dbReference type="NCBI Taxonomy" id="989370"/>
    <lineage>
        <taxon>Bacteria</taxon>
        <taxon>Pseudomonadati</taxon>
        <taxon>Pseudomonadota</taxon>
        <taxon>Alphaproteobacteria</taxon>
        <taxon>Hyphomicrobiales</taxon>
        <taxon>Nitrobacteraceae</taxon>
        <taxon>Bradyrhizobium</taxon>
    </lineage>
</organism>
<sequence length="321" mass="34008">MSSALRLSIIMVLLLATTAFGLIAYNMNLPKAPPPGPVQAIETAPPPAAPSTIGYFVAAHPLPKGTLAREEDFTVRSVSPEHVPQGAILETPESKTGLPGSLIRRFVEAGSPVTLQDILRPRDRGFLASVLAPDSRAISIKVDEEAGVSGLIRPGDHVDVVLTQVFEKADPARRALSETVLRNVRVIAIDQEIAEGGRPSSGMAGKQSQTVSLELAQEQVKKITVAKQLGTLSLAVRAAVDQWDKSDTGAMSSCDVSPELARQNAIAAQRTAIVIHSGGEVKQYTVRKQDEDALVSCDGSSGIVRQTATAMGDVSKLPEKR</sequence>
<dbReference type="CDD" id="cd11614">
    <property type="entry name" value="SAF_CpaB_FlgA_like"/>
    <property type="match status" value="1"/>
</dbReference>
<dbReference type="InterPro" id="IPR017592">
    <property type="entry name" value="Pilus_assmbl_Flp-typ_CpaB"/>
</dbReference>
<dbReference type="OrthoDB" id="163768at2"/>
<dbReference type="SMART" id="SM00858">
    <property type="entry name" value="SAF"/>
    <property type="match status" value="1"/>
</dbReference>
<gene>
    <name evidence="2" type="ORF">AOQ71_22655</name>
</gene>